<evidence type="ECO:0000313" key="10">
    <source>
        <dbReference type="Proteomes" id="UP000318509"/>
    </source>
</evidence>
<evidence type="ECO:0000259" key="8">
    <source>
        <dbReference type="PROSITE" id="PS50928"/>
    </source>
</evidence>
<comment type="similarity">
    <text evidence="7">Belongs to the binding-protein-dependent transport system permease family.</text>
</comment>
<keyword evidence="3" id="KW-1003">Cell membrane</keyword>
<dbReference type="PROSITE" id="PS50928">
    <property type="entry name" value="ABC_TM1"/>
    <property type="match status" value="1"/>
</dbReference>
<evidence type="ECO:0000256" key="5">
    <source>
        <dbReference type="ARBA" id="ARBA00022989"/>
    </source>
</evidence>
<evidence type="ECO:0000256" key="4">
    <source>
        <dbReference type="ARBA" id="ARBA00022692"/>
    </source>
</evidence>
<accession>A0A537JVP7</accession>
<evidence type="ECO:0000256" key="2">
    <source>
        <dbReference type="ARBA" id="ARBA00022448"/>
    </source>
</evidence>
<dbReference type="InterPro" id="IPR050901">
    <property type="entry name" value="BP-dep_ABC_trans_perm"/>
</dbReference>
<dbReference type="EMBL" id="VBAK01000153">
    <property type="protein sequence ID" value="TMI87625.1"/>
    <property type="molecule type" value="Genomic_DNA"/>
</dbReference>
<dbReference type="SUPFAM" id="SSF161098">
    <property type="entry name" value="MetI-like"/>
    <property type="match status" value="1"/>
</dbReference>
<evidence type="ECO:0000256" key="3">
    <source>
        <dbReference type="ARBA" id="ARBA00022475"/>
    </source>
</evidence>
<feature type="transmembrane region" description="Helical" evidence="7">
    <location>
        <begin position="157"/>
        <end position="178"/>
    </location>
</feature>
<dbReference type="InterPro" id="IPR000515">
    <property type="entry name" value="MetI-like"/>
</dbReference>
<protein>
    <submittedName>
        <fullName evidence="9">Carbohydrate ABC transporter permease</fullName>
    </submittedName>
</protein>
<feature type="transmembrane region" description="Helical" evidence="7">
    <location>
        <begin position="121"/>
        <end position="145"/>
    </location>
</feature>
<dbReference type="AlphaFoldDB" id="A0A537JVP7"/>
<feature type="transmembrane region" description="Helical" evidence="7">
    <location>
        <begin position="86"/>
        <end position="109"/>
    </location>
</feature>
<evidence type="ECO:0000256" key="1">
    <source>
        <dbReference type="ARBA" id="ARBA00004651"/>
    </source>
</evidence>
<dbReference type="GO" id="GO:0005886">
    <property type="term" value="C:plasma membrane"/>
    <property type="evidence" value="ECO:0007669"/>
    <property type="project" value="UniProtKB-SubCell"/>
</dbReference>
<keyword evidence="2 7" id="KW-0813">Transport</keyword>
<dbReference type="CDD" id="cd06261">
    <property type="entry name" value="TM_PBP2"/>
    <property type="match status" value="1"/>
</dbReference>
<feature type="transmembrane region" description="Helical" evidence="7">
    <location>
        <begin position="256"/>
        <end position="277"/>
    </location>
</feature>
<comment type="caution">
    <text evidence="9">The sequence shown here is derived from an EMBL/GenBank/DDBJ whole genome shotgun (WGS) entry which is preliminary data.</text>
</comment>
<comment type="subcellular location">
    <subcellularLocation>
        <location evidence="1 7">Cell membrane</location>
        <topology evidence="1 7">Multi-pass membrane protein</topology>
    </subcellularLocation>
</comment>
<evidence type="ECO:0000256" key="6">
    <source>
        <dbReference type="ARBA" id="ARBA00023136"/>
    </source>
</evidence>
<keyword evidence="4 7" id="KW-0812">Transmembrane</keyword>
<keyword evidence="6 7" id="KW-0472">Membrane</keyword>
<dbReference type="Gene3D" id="1.10.3720.10">
    <property type="entry name" value="MetI-like"/>
    <property type="match status" value="1"/>
</dbReference>
<feature type="domain" description="ABC transmembrane type-1" evidence="8">
    <location>
        <begin position="90"/>
        <end position="277"/>
    </location>
</feature>
<dbReference type="InterPro" id="IPR035906">
    <property type="entry name" value="MetI-like_sf"/>
</dbReference>
<proteinExistence type="inferred from homology"/>
<evidence type="ECO:0000256" key="7">
    <source>
        <dbReference type="RuleBase" id="RU363032"/>
    </source>
</evidence>
<evidence type="ECO:0000313" key="9">
    <source>
        <dbReference type="EMBL" id="TMI87625.1"/>
    </source>
</evidence>
<name>A0A537JVP7_9BACT</name>
<reference evidence="9 10" key="1">
    <citation type="journal article" date="2019" name="Nat. Microbiol.">
        <title>Mediterranean grassland soil C-N compound turnover is dependent on rainfall and depth, and is mediated by genomically divergent microorganisms.</title>
        <authorList>
            <person name="Diamond S."/>
            <person name="Andeer P.F."/>
            <person name="Li Z."/>
            <person name="Crits-Christoph A."/>
            <person name="Burstein D."/>
            <person name="Anantharaman K."/>
            <person name="Lane K.R."/>
            <person name="Thomas B.C."/>
            <person name="Pan C."/>
            <person name="Northen T.R."/>
            <person name="Banfield J.F."/>
        </authorList>
    </citation>
    <scope>NUCLEOTIDE SEQUENCE [LARGE SCALE GENOMIC DNA]</scope>
    <source>
        <strain evidence="9">NP_3</strain>
    </source>
</reference>
<dbReference type="GO" id="GO:0055085">
    <property type="term" value="P:transmembrane transport"/>
    <property type="evidence" value="ECO:0007669"/>
    <property type="project" value="InterPro"/>
</dbReference>
<organism evidence="9 10">
    <name type="scientific">Candidatus Segetimicrobium genomatis</name>
    <dbReference type="NCBI Taxonomy" id="2569760"/>
    <lineage>
        <taxon>Bacteria</taxon>
        <taxon>Bacillati</taxon>
        <taxon>Candidatus Sysuimicrobiota</taxon>
        <taxon>Candidatus Sysuimicrobiia</taxon>
        <taxon>Candidatus Sysuimicrobiales</taxon>
        <taxon>Candidatus Segetimicrobiaceae</taxon>
        <taxon>Candidatus Segetimicrobium</taxon>
    </lineage>
</organism>
<dbReference type="Proteomes" id="UP000318509">
    <property type="component" value="Unassembled WGS sequence"/>
</dbReference>
<dbReference type="PANTHER" id="PTHR32243:SF18">
    <property type="entry name" value="INNER MEMBRANE ABC TRANSPORTER PERMEASE PROTEIN YCJP"/>
    <property type="match status" value="1"/>
</dbReference>
<dbReference type="PANTHER" id="PTHR32243">
    <property type="entry name" value="MALTOSE TRANSPORT SYSTEM PERMEASE-RELATED"/>
    <property type="match status" value="1"/>
</dbReference>
<keyword evidence="5 7" id="KW-1133">Transmembrane helix</keyword>
<gene>
    <name evidence="9" type="ORF">E6H00_15105</name>
</gene>
<feature type="transmembrane region" description="Helical" evidence="7">
    <location>
        <begin position="29"/>
        <end position="50"/>
    </location>
</feature>
<dbReference type="Pfam" id="PF00528">
    <property type="entry name" value="BPD_transp_1"/>
    <property type="match status" value="1"/>
</dbReference>
<sequence length="292" mass="32213">MVARAGHVGFRAAPGARRRRAAARTIRTAGYYALVAVVMLPTVFVFFWMVTLSLKTQVEAAGYPPHFFRFALTFRNYPEVFARNPFLLYIGNSLVVAAGSTLLGLAVGLPAAFSIARWRQSALALTVLVARIVPGISYLIPWYILFRRLHMVDTYQALILAHLVVGLPLIIWVMIGFFEDIPVELEDAARIDGCSHYGAFLRVALPLVRPGIVAAAILSFIFSWNNFLFSVILAGRNTRTLPIAVFNMIGFEEINWGPLAAAATMITLPVIVLTLLVQRHIVTGLTFGAVKR</sequence>